<evidence type="ECO:0000256" key="5">
    <source>
        <dbReference type="ARBA" id="ARBA00023136"/>
    </source>
</evidence>
<organism evidence="10 11">
    <name type="scientific">Zunongwangia profunda (strain DSM 18752 / CCTCC AB 206139 / SM-A87)</name>
    <name type="common">Wangia profunda</name>
    <dbReference type="NCBI Taxonomy" id="655815"/>
    <lineage>
        <taxon>Bacteria</taxon>
        <taxon>Pseudomonadati</taxon>
        <taxon>Bacteroidota</taxon>
        <taxon>Flavobacteriia</taxon>
        <taxon>Flavobacteriales</taxon>
        <taxon>Flavobacteriaceae</taxon>
        <taxon>Zunongwangia</taxon>
    </lineage>
</organism>
<evidence type="ECO:0000256" key="3">
    <source>
        <dbReference type="ARBA" id="ARBA00022452"/>
    </source>
</evidence>
<dbReference type="InterPro" id="IPR023997">
    <property type="entry name" value="TonB-dep_OMP_SusC/RagA_CS"/>
</dbReference>
<dbReference type="AlphaFoldDB" id="D5BM49"/>
<dbReference type="InterPro" id="IPR008969">
    <property type="entry name" value="CarboxyPept-like_regulatory"/>
</dbReference>
<dbReference type="InterPro" id="IPR012910">
    <property type="entry name" value="Plug_dom"/>
</dbReference>
<evidence type="ECO:0000256" key="7">
    <source>
        <dbReference type="PROSITE-ProRule" id="PRU01360"/>
    </source>
</evidence>
<keyword evidence="8" id="KW-0732">Signal</keyword>
<accession>D5BM49</accession>
<dbReference type="Proteomes" id="UP000001654">
    <property type="component" value="Chromosome"/>
</dbReference>
<gene>
    <name evidence="10" type="ordered locus">ZPR_3883</name>
</gene>
<feature type="chain" id="PRO_5003069125" evidence="8">
    <location>
        <begin position="23"/>
        <end position="1053"/>
    </location>
</feature>
<dbReference type="InterPro" id="IPR023996">
    <property type="entry name" value="TonB-dep_OMP_SusC/RagA"/>
</dbReference>
<dbReference type="InterPro" id="IPR036942">
    <property type="entry name" value="Beta-barrel_TonB_sf"/>
</dbReference>
<evidence type="ECO:0000256" key="4">
    <source>
        <dbReference type="ARBA" id="ARBA00022692"/>
    </source>
</evidence>
<evidence type="ECO:0000256" key="6">
    <source>
        <dbReference type="ARBA" id="ARBA00023237"/>
    </source>
</evidence>
<evidence type="ECO:0000256" key="1">
    <source>
        <dbReference type="ARBA" id="ARBA00004571"/>
    </source>
</evidence>
<keyword evidence="6 7" id="KW-0998">Cell outer membrane</keyword>
<dbReference type="SUPFAM" id="SSF49464">
    <property type="entry name" value="Carboxypeptidase regulatory domain-like"/>
    <property type="match status" value="1"/>
</dbReference>
<dbReference type="Gene3D" id="2.60.40.1120">
    <property type="entry name" value="Carboxypeptidase-like, regulatory domain"/>
    <property type="match status" value="1"/>
</dbReference>
<keyword evidence="4 7" id="KW-0812">Transmembrane</keyword>
<name>D5BM49_ZUNPS</name>
<dbReference type="NCBIfam" id="TIGR04056">
    <property type="entry name" value="OMP_RagA_SusC"/>
    <property type="match status" value="1"/>
</dbReference>
<dbReference type="KEGG" id="zpr:ZPR_3883"/>
<dbReference type="OrthoDB" id="9768177at2"/>
<dbReference type="HOGENOM" id="CLU_004317_2_1_10"/>
<dbReference type="SUPFAM" id="SSF56935">
    <property type="entry name" value="Porins"/>
    <property type="match status" value="1"/>
</dbReference>
<evidence type="ECO:0000313" key="11">
    <source>
        <dbReference type="Proteomes" id="UP000001654"/>
    </source>
</evidence>
<reference evidence="10 11" key="1">
    <citation type="journal article" date="2010" name="BMC Genomics">
        <title>The complete genome of Zunongwangia profunda SM-A87 reveals its adaptation to the deep-sea environment and ecological role in sedimentary organic nitrogen degradation.</title>
        <authorList>
            <person name="Qin Q.L."/>
            <person name="Zhang X.Y."/>
            <person name="Wang X.M."/>
            <person name="Liu G.M."/>
            <person name="Chen X.L."/>
            <person name="Xie B.B."/>
            <person name="Dang H.Y."/>
            <person name="Zhou B.C."/>
            <person name="Yu J."/>
            <person name="Zhang Y.Z."/>
        </authorList>
    </citation>
    <scope>NUCLEOTIDE SEQUENCE [LARGE SCALE GENOMIC DNA]</scope>
    <source>
        <strain evidence="11">DSM 18752 / CCTCC AB 206139 / SM-A87</strain>
    </source>
</reference>
<dbReference type="Gene3D" id="2.40.170.20">
    <property type="entry name" value="TonB-dependent receptor, beta-barrel domain"/>
    <property type="match status" value="1"/>
</dbReference>
<dbReference type="eggNOG" id="COG1629">
    <property type="taxonomic scope" value="Bacteria"/>
</dbReference>
<dbReference type="EMBL" id="CP001650">
    <property type="protein sequence ID" value="ADF54189.1"/>
    <property type="molecule type" value="Genomic_DNA"/>
</dbReference>
<evidence type="ECO:0000256" key="8">
    <source>
        <dbReference type="SAM" id="SignalP"/>
    </source>
</evidence>
<evidence type="ECO:0000256" key="2">
    <source>
        <dbReference type="ARBA" id="ARBA00022448"/>
    </source>
</evidence>
<keyword evidence="2 7" id="KW-0813">Transport</keyword>
<dbReference type="GO" id="GO:0009279">
    <property type="term" value="C:cell outer membrane"/>
    <property type="evidence" value="ECO:0007669"/>
    <property type="project" value="UniProtKB-SubCell"/>
</dbReference>
<dbReference type="Pfam" id="PF07715">
    <property type="entry name" value="Plug"/>
    <property type="match status" value="1"/>
</dbReference>
<sequence>MKKKTMILLVFLLTLVSQVALAYQQNTITGTVTDSDGLPIPGVNVIVKGTDNGVQTDFDGVYSIDATEGDILVFSFIGLKTAEYPVSNVSTIDVTLEEDASQLSEVVVTALGIKRDKQSLGYAQQTVDGGSLVKSRETNVNNALAGKVAGVQFKGAPSSGFGNSNIRLRGNTGVLYIVDNIKVQNPSDIITDDIADMSVLKGAAATALYGPQGQNGVIIITTKSAKNGQSNITINHSTAIESLYILPDYQNEYGGGYSQDFNTFNYDPSIHPSDWASFDGQQMVEYYADESWGPKMEGQMVRHWDSWIPNTPEFGKLRAFTPQPDNVRDFFDTGITTNTNLTFSKGGEGYSVRASLAKIDRTGIIPNSERNTVQGSISATLDITEKLVAFANVNYQDRRTNNFPNNGYGNIASNFNQWWQRQLDIDRLRDYRRNGEIVSWNINGPTNTSPLYWDMPFFDTEENLNPQDKNSFYGRFGLTYDITDDLNASVEIRKTLNTYESSDRFAFGGLGTPFYSESENTKGTDEVFGILNYETDLSEDFDISASLGFEIYDQNYKSIYASTTGGLNAEGFYSLNTSTGRPDVSSYVEDFARKSTFAKASIGFRNMLYIDGTARFDWQSTADSEANRVETYGGSLSFIFSKLLENNDFLSFGKLRASIAEAPLFPNPYQLSETFSVGTPYASYGKLSVKSQLFNPNLIGGVRQEYEFGTELRFLNSRFGLDVTYFTKKDSELPVAVTLDPATGYNSFLTNSGEQTYKGWEFALNVIPIKTDNFTWDLTANLATLERTVDKIADGTTTNVLAETWRGIQLQERTGEEWGAIYGRAYQRDDNGNILLSSTGSPQYDTNQYLGNLLPDFTGGASSYMTFKNFSLGLDFDFQKGGKLFSVTRMFNAYSGLGAETIGNNALGNPQRDPVTGGGASVALADADTDSGGILIEGVDSNTGEPVSYLVEAQTYWGRLFALHERWLYDASYFKLRQARLDYTIPKNVLENTFIKQANIGVFATNLWLIYTSVDGIDVSELEDNQGAGEYGWTEGGQSPNTRTIGLNISLTF</sequence>
<comment type="similarity">
    <text evidence="7">Belongs to the TonB-dependent receptor family.</text>
</comment>
<dbReference type="STRING" id="655815.ZPR_3883"/>
<protein>
    <submittedName>
        <fullName evidence="10">Outer membrane protein, probably involved in nutrient binding</fullName>
    </submittedName>
</protein>
<dbReference type="InterPro" id="IPR039426">
    <property type="entry name" value="TonB-dep_rcpt-like"/>
</dbReference>
<dbReference type="NCBIfam" id="TIGR04057">
    <property type="entry name" value="SusC_RagA_signa"/>
    <property type="match status" value="1"/>
</dbReference>
<dbReference type="Pfam" id="PF13715">
    <property type="entry name" value="CarbopepD_reg_2"/>
    <property type="match status" value="1"/>
</dbReference>
<dbReference type="Gene3D" id="2.170.130.10">
    <property type="entry name" value="TonB-dependent receptor, plug domain"/>
    <property type="match status" value="1"/>
</dbReference>
<proteinExistence type="inferred from homology"/>
<evidence type="ECO:0000259" key="9">
    <source>
        <dbReference type="Pfam" id="PF07715"/>
    </source>
</evidence>
<dbReference type="PROSITE" id="PS52016">
    <property type="entry name" value="TONB_DEPENDENT_REC_3"/>
    <property type="match status" value="1"/>
</dbReference>
<keyword evidence="11" id="KW-1185">Reference proteome</keyword>
<keyword evidence="3 7" id="KW-1134">Transmembrane beta strand</keyword>
<feature type="domain" description="TonB-dependent receptor plug" evidence="9">
    <location>
        <begin position="117"/>
        <end position="217"/>
    </location>
</feature>
<evidence type="ECO:0000313" key="10">
    <source>
        <dbReference type="EMBL" id="ADF54189.1"/>
    </source>
</evidence>
<comment type="subcellular location">
    <subcellularLocation>
        <location evidence="1 7">Cell outer membrane</location>
        <topology evidence="1 7">Multi-pass membrane protein</topology>
    </subcellularLocation>
</comment>
<dbReference type="InterPro" id="IPR037066">
    <property type="entry name" value="Plug_dom_sf"/>
</dbReference>
<feature type="signal peptide" evidence="8">
    <location>
        <begin position="1"/>
        <end position="22"/>
    </location>
</feature>
<dbReference type="RefSeq" id="WP_013073273.1">
    <property type="nucleotide sequence ID" value="NC_014041.1"/>
</dbReference>
<keyword evidence="5 7" id="KW-0472">Membrane</keyword>